<proteinExistence type="predicted"/>
<reference evidence="3 4" key="1">
    <citation type="submission" date="2024-09" db="EMBL/GenBank/DDBJ databases">
        <authorList>
            <person name="Sun Q."/>
            <person name="Mori K."/>
        </authorList>
    </citation>
    <scope>NUCLEOTIDE SEQUENCE [LARGE SCALE GENOMIC DNA]</scope>
    <source>
        <strain evidence="3 4">JCM 11201</strain>
    </source>
</reference>
<organism evidence="3 4">
    <name type="scientific">Ectobacillus funiculus</name>
    <dbReference type="NCBI Taxonomy" id="137993"/>
    <lineage>
        <taxon>Bacteria</taxon>
        <taxon>Bacillati</taxon>
        <taxon>Bacillota</taxon>
        <taxon>Bacilli</taxon>
        <taxon>Bacillales</taxon>
        <taxon>Bacillaceae</taxon>
        <taxon>Ectobacillus</taxon>
    </lineage>
</organism>
<keyword evidence="2" id="KW-0175">Coiled coil</keyword>
<dbReference type="RefSeq" id="WP_379952585.1">
    <property type="nucleotide sequence ID" value="NZ_JBHMAF010000200.1"/>
</dbReference>
<evidence type="ECO:0000313" key="3">
    <source>
        <dbReference type="EMBL" id="MFB9762718.1"/>
    </source>
</evidence>
<evidence type="ECO:0000313" key="4">
    <source>
        <dbReference type="Proteomes" id="UP001589609"/>
    </source>
</evidence>
<sequence>MKKCYFSNRIYKHTISHDLNQELFHSLHLYNRAMRTAYAWQIKHLRKGNKPYEGSLHLAIKKQFQMDDYYANNAVQQANALRTSQKELQALYVKQVDSVMQSIQKKLKNERSKLMALRNMKQSIVDRKPKLHKRMGYRVHQTASGAVYALHRKNETQVWFSLYLFEHRHLDKEIKRLKARIGQLRHRLFRQEQKKEKLRRDIPSALFGSRSFFRKQYTTCKDQKSHAAWRHAFRYKRNAKMTISGRKDAKYGSFVFQYDAQSQTLHVRSITGQALILPYVYFPYGQDQVQEFVAAQLSCQNKKQYGKPIGWSIEDHGTYYIIKCIVEEPEHPHINYSKANGVIGVDLNYNHIAFSHVNGQGQLLSSSCLYFSLEGKRSGQITKILEAEAIRLVDIAVQRNKPIVLEVLDTTLSKSAGRYRNRKQNRRMSLFAYKKMQDSIHSRAAKMGVAVFEVNPAFTSQIGKMKYMKQMHISIHQAASYVIGRRGMNLKEQVPKVLQAYTEYKDGKHHWKQWSVLTKAFKALRPYVFYHVSGQSYSLFNKEICNYGLTQAERDILQKYVPKVWLEERAS</sequence>
<name>A0ABV5WQI1_9BACI</name>
<accession>A0ABV5WQI1</accession>
<keyword evidence="4" id="KW-1185">Reference proteome</keyword>
<dbReference type="NCBIfam" id="TIGR01766">
    <property type="entry name" value="IS200/IS605 family accessory protein TnpB-like domain"/>
    <property type="match status" value="1"/>
</dbReference>
<feature type="coiled-coil region" evidence="2">
    <location>
        <begin position="167"/>
        <end position="201"/>
    </location>
</feature>
<protein>
    <submittedName>
        <fullName evidence="3">IS200/IS605 family accessory protein TnpB-related protein</fullName>
    </submittedName>
</protein>
<comment type="caution">
    <text evidence="3">The sequence shown here is derived from an EMBL/GenBank/DDBJ whole genome shotgun (WGS) entry which is preliminary data.</text>
</comment>
<gene>
    <name evidence="3" type="ORF">ACFFMS_31330</name>
</gene>
<evidence type="ECO:0000256" key="2">
    <source>
        <dbReference type="SAM" id="Coils"/>
    </source>
</evidence>
<dbReference type="Proteomes" id="UP001589609">
    <property type="component" value="Unassembled WGS sequence"/>
</dbReference>
<dbReference type="InterPro" id="IPR010095">
    <property type="entry name" value="Cas12f1-like_TNB"/>
</dbReference>
<evidence type="ECO:0000256" key="1">
    <source>
        <dbReference type="ARBA" id="ARBA00023125"/>
    </source>
</evidence>
<keyword evidence="1" id="KW-0238">DNA-binding</keyword>
<dbReference type="EMBL" id="JBHMAF010000200">
    <property type="protein sequence ID" value="MFB9762718.1"/>
    <property type="molecule type" value="Genomic_DNA"/>
</dbReference>